<dbReference type="AlphaFoldDB" id="A0A6J4K0W1"/>
<dbReference type="GO" id="GO:0051539">
    <property type="term" value="F:4 iron, 4 sulfur cluster binding"/>
    <property type="evidence" value="ECO:0007669"/>
    <property type="project" value="UniProtKB-UniRule"/>
</dbReference>
<dbReference type="SUPFAM" id="SSF54862">
    <property type="entry name" value="4Fe-4S ferredoxins"/>
    <property type="match status" value="1"/>
</dbReference>
<keyword evidence="3" id="KW-0677">Repeat</keyword>
<comment type="catalytic activity">
    <reaction evidence="6">
        <text>glycolate + A = glyoxylate + AH2</text>
        <dbReference type="Rhea" id="RHEA:21264"/>
        <dbReference type="ChEBI" id="CHEBI:13193"/>
        <dbReference type="ChEBI" id="CHEBI:17499"/>
        <dbReference type="ChEBI" id="CHEBI:29805"/>
        <dbReference type="ChEBI" id="CHEBI:36655"/>
        <dbReference type="EC" id="1.1.99.14"/>
    </reaction>
</comment>
<comment type="function">
    <text evidence="6">Component of a complex that catalyzes the oxidation of glycolate to glyoxylate.</text>
</comment>
<dbReference type="PROSITE" id="PS00198">
    <property type="entry name" value="4FE4S_FER_1"/>
    <property type="match status" value="2"/>
</dbReference>
<keyword evidence="6" id="KW-0813">Transport</keyword>
<keyword evidence="2 6" id="KW-0479">Metal-binding</keyword>
<dbReference type="Gene3D" id="1.10.1060.10">
    <property type="entry name" value="Alpha-helical ferredoxin"/>
    <property type="match status" value="1"/>
</dbReference>
<dbReference type="Pfam" id="PF02754">
    <property type="entry name" value="CCG"/>
    <property type="match status" value="2"/>
</dbReference>
<evidence type="ECO:0000256" key="6">
    <source>
        <dbReference type="PIRNR" id="PIRNR000139"/>
    </source>
</evidence>
<dbReference type="PANTHER" id="PTHR32479">
    <property type="entry name" value="GLYCOLATE OXIDASE IRON-SULFUR SUBUNIT"/>
    <property type="match status" value="1"/>
</dbReference>
<name>A0A6J4K0W1_9CHLR</name>
<dbReference type="Pfam" id="PF12838">
    <property type="entry name" value="Fer4_7"/>
    <property type="match status" value="1"/>
</dbReference>
<evidence type="ECO:0000313" key="9">
    <source>
        <dbReference type="EMBL" id="CAA9292715.1"/>
    </source>
</evidence>
<evidence type="ECO:0000256" key="7">
    <source>
        <dbReference type="SAM" id="MobiDB-lite"/>
    </source>
</evidence>
<keyword evidence="4 6" id="KW-0408">Iron</keyword>
<dbReference type="GO" id="GO:0046872">
    <property type="term" value="F:metal ion binding"/>
    <property type="evidence" value="ECO:0007669"/>
    <property type="project" value="UniProtKB-UniRule"/>
</dbReference>
<evidence type="ECO:0000256" key="3">
    <source>
        <dbReference type="ARBA" id="ARBA00022737"/>
    </source>
</evidence>
<evidence type="ECO:0000256" key="5">
    <source>
        <dbReference type="ARBA" id="ARBA00023014"/>
    </source>
</evidence>
<protein>
    <recommendedName>
        <fullName evidence="6">Glycolate oxidase iron-sulfur subunit</fullName>
        <ecNumber evidence="6">1.1.99.14</ecNumber>
    </recommendedName>
</protein>
<dbReference type="PIRSF" id="PIRSF000139">
    <property type="entry name" value="Glc_ox_4Fe-4S"/>
    <property type="match status" value="1"/>
</dbReference>
<dbReference type="InterPro" id="IPR017900">
    <property type="entry name" value="4Fe4S_Fe_S_CS"/>
</dbReference>
<reference evidence="9" key="1">
    <citation type="submission" date="2020-02" db="EMBL/GenBank/DDBJ databases">
        <authorList>
            <person name="Meier V. D."/>
        </authorList>
    </citation>
    <scope>NUCLEOTIDE SEQUENCE</scope>
    <source>
        <strain evidence="9">AVDCRST_MAG77</strain>
    </source>
</reference>
<comment type="cofactor">
    <cofactor evidence="6">
        <name>[4Fe-4S] cluster</name>
        <dbReference type="ChEBI" id="CHEBI:49883"/>
    </cofactor>
    <text evidence="6">Binds 2 [4Fe-4S] clusters.</text>
</comment>
<dbReference type="GO" id="GO:0019154">
    <property type="term" value="F:glycolate dehydrogenase activity"/>
    <property type="evidence" value="ECO:0007669"/>
    <property type="project" value="UniProtKB-EC"/>
</dbReference>
<keyword evidence="1 6" id="KW-0004">4Fe-4S</keyword>
<feature type="domain" description="4Fe-4S ferredoxin-type" evidence="8">
    <location>
        <begin position="91"/>
        <end position="120"/>
    </location>
</feature>
<evidence type="ECO:0000256" key="2">
    <source>
        <dbReference type="ARBA" id="ARBA00022723"/>
    </source>
</evidence>
<dbReference type="InterPro" id="IPR012257">
    <property type="entry name" value="Glc_ox_4Fe-4S"/>
</dbReference>
<organism evidence="9">
    <name type="scientific">uncultured Chloroflexota bacterium</name>
    <dbReference type="NCBI Taxonomy" id="166587"/>
    <lineage>
        <taxon>Bacteria</taxon>
        <taxon>Bacillati</taxon>
        <taxon>Chloroflexota</taxon>
        <taxon>environmental samples</taxon>
    </lineage>
</organism>
<keyword evidence="5 6" id="KW-0411">Iron-sulfur</keyword>
<keyword evidence="6" id="KW-0249">Electron transport</keyword>
<dbReference type="PANTHER" id="PTHR32479:SF17">
    <property type="entry name" value="GLYCOLATE OXIDASE IRON-SULFUR SUBUNIT"/>
    <property type="match status" value="1"/>
</dbReference>
<keyword evidence="9" id="KW-0560">Oxidoreductase</keyword>
<evidence type="ECO:0000256" key="4">
    <source>
        <dbReference type="ARBA" id="ARBA00023004"/>
    </source>
</evidence>
<dbReference type="EC" id="1.1.99.14" evidence="6"/>
<dbReference type="InterPro" id="IPR004017">
    <property type="entry name" value="Cys_rich_dom"/>
</dbReference>
<dbReference type="EMBL" id="CADCTC010000256">
    <property type="protein sequence ID" value="CAA9292715.1"/>
    <property type="molecule type" value="Genomic_DNA"/>
</dbReference>
<proteinExistence type="predicted"/>
<evidence type="ECO:0000256" key="1">
    <source>
        <dbReference type="ARBA" id="ARBA00022485"/>
    </source>
</evidence>
<evidence type="ECO:0000259" key="8">
    <source>
        <dbReference type="PROSITE" id="PS51379"/>
    </source>
</evidence>
<gene>
    <name evidence="9" type="ORF">AVDCRST_MAG77-4869</name>
</gene>
<sequence length="477" mass="51321">MTAPVPTPVASGPTGPLPRGAVSEPHRLATGLSADQLALLLGEYDNMLSCIRCGQCLTSCPTYVLSMHEAEGPRGRIALARALVEGHLALTDDLVEHEQNCLVCDACTAVCPAGVHMDPLQVALRSAIEPARRRSPWVRALRHVVFRRLFPDMRAFRLLVRLLWLYQRSGLQWLARRSGALRLLGLHQSEAFLPAISASFLIPDGAVHAAVVETQQSALQPESTPPSTLPTFTPSTVSFFAGCVMSTALADTDRATIRVLQRSGCDVVMVNAQGCCGALNAHGGDLPMSLELAKRTIAAFEQDGHGGTTPVIVNSAGCGAMLKDYAHHLRDDPEWASRAAAFSQRVQDVTQFLAGRPLPMRRSLDVRVAYQEPCHLAHAQRIRQQPRQLLQSIPGVQLLEMEESTLCCGSAGIYNVTNPKESAQLQQRKLASALATGAEVVATANPGCLLQLQSGARAQGSNLQIKHIVELLDEATA</sequence>
<dbReference type="InterPro" id="IPR009051">
    <property type="entry name" value="Helical_ferredxn"/>
</dbReference>
<feature type="region of interest" description="Disordered" evidence="7">
    <location>
        <begin position="1"/>
        <end position="22"/>
    </location>
</feature>
<feature type="domain" description="4Fe-4S ferredoxin-type" evidence="8">
    <location>
        <begin position="40"/>
        <end position="70"/>
    </location>
</feature>
<accession>A0A6J4K0W1</accession>
<dbReference type="InterPro" id="IPR017896">
    <property type="entry name" value="4Fe4S_Fe-S-bd"/>
</dbReference>
<comment type="catalytic activity">
    <reaction evidence="6">
        <text>(R)-lactate + A = pyruvate + AH2</text>
        <dbReference type="Rhea" id="RHEA:15089"/>
        <dbReference type="ChEBI" id="CHEBI:13193"/>
        <dbReference type="ChEBI" id="CHEBI:15361"/>
        <dbReference type="ChEBI" id="CHEBI:16004"/>
        <dbReference type="ChEBI" id="CHEBI:17499"/>
    </reaction>
</comment>
<dbReference type="PROSITE" id="PS51379">
    <property type="entry name" value="4FE4S_FER_2"/>
    <property type="match status" value="2"/>
</dbReference>